<evidence type="ECO:0000256" key="3">
    <source>
        <dbReference type="ARBA" id="ARBA00022553"/>
    </source>
</evidence>
<evidence type="ECO:0000256" key="1">
    <source>
        <dbReference type="ARBA" id="ARBA00000085"/>
    </source>
</evidence>
<feature type="domain" description="Histidine kinase/HSP90-like ATPase" evidence="11">
    <location>
        <begin position="331"/>
        <end position="419"/>
    </location>
</feature>
<comment type="catalytic activity">
    <reaction evidence="1">
        <text>ATP + protein L-histidine = ADP + protein N-phospho-L-histidine.</text>
        <dbReference type="EC" id="2.7.13.3"/>
    </reaction>
</comment>
<evidence type="ECO:0000313" key="14">
    <source>
        <dbReference type="Proteomes" id="UP000323653"/>
    </source>
</evidence>
<dbReference type="Pfam" id="PF07730">
    <property type="entry name" value="HisKA_3"/>
    <property type="match status" value="1"/>
</dbReference>
<dbReference type="Proteomes" id="UP000323653">
    <property type="component" value="Chromosome"/>
</dbReference>
<evidence type="ECO:0000313" key="13">
    <source>
        <dbReference type="EMBL" id="QEK52998.1"/>
    </source>
</evidence>
<dbReference type="EC" id="2.7.13.3" evidence="2"/>
<evidence type="ECO:0000256" key="5">
    <source>
        <dbReference type="ARBA" id="ARBA00022741"/>
    </source>
</evidence>
<accession>A0A5C0VJU2</accession>
<evidence type="ECO:0000256" key="2">
    <source>
        <dbReference type="ARBA" id="ARBA00012438"/>
    </source>
</evidence>
<dbReference type="Gene3D" id="1.20.5.1930">
    <property type="match status" value="1"/>
</dbReference>
<keyword evidence="4" id="KW-0808">Transferase</keyword>
<dbReference type="InterPro" id="IPR003594">
    <property type="entry name" value="HATPase_dom"/>
</dbReference>
<feature type="transmembrane region" description="Helical" evidence="10">
    <location>
        <begin position="55"/>
        <end position="72"/>
    </location>
</feature>
<keyword evidence="7" id="KW-0067">ATP-binding</keyword>
<keyword evidence="14" id="KW-1185">Reference proteome</keyword>
<feature type="transmembrane region" description="Helical" evidence="10">
    <location>
        <begin position="110"/>
        <end position="143"/>
    </location>
</feature>
<proteinExistence type="predicted"/>
<sequence>MGIIRYLIHPKLNDPLHEDYKKAVIFAYALVVTNVFLIFYLVYFFAFHSHDHVKITTNLLGYIWFLIAAIYFRLKSDLSSSLGFFMFICTLPVLVSVYHTGGIYSVDNIWLLLLIVCAYLFTNITVGNILSGFVIVFMITLYILDINQTFAFKNYIIKNTSTHNVFTYVFVIVFLSGLIIAFKKVLEKANHKIQSLKQERIQELEEKIKSKTEELSKLRNELARDFHDEMGNKLASITILSQSISLRINHQEDHKEEIKELLHNIEERSMQLYHGTKDFIWSIDFKSDYADELFIYLRDFGEDFFVKLGVSFNSESAVKPENNLRFNATVSRQLIYIFKEIMTNAAKHANASQIVFKMKEFNAGIEIYFSDNGTGFTDTEVCKRGINNINNRIKKIGGILNMISQLDKGTIFTVWAPLASKD</sequence>
<organism evidence="13 14">
    <name type="scientific">Pedobacter aquae</name>
    <dbReference type="NCBI Taxonomy" id="2605747"/>
    <lineage>
        <taxon>Bacteria</taxon>
        <taxon>Pseudomonadati</taxon>
        <taxon>Bacteroidota</taxon>
        <taxon>Sphingobacteriia</taxon>
        <taxon>Sphingobacteriales</taxon>
        <taxon>Sphingobacteriaceae</taxon>
        <taxon>Pedobacter</taxon>
    </lineage>
</organism>
<dbReference type="AlphaFoldDB" id="A0A5C0VJU2"/>
<evidence type="ECO:0000256" key="9">
    <source>
        <dbReference type="SAM" id="Coils"/>
    </source>
</evidence>
<feature type="transmembrane region" description="Helical" evidence="10">
    <location>
        <begin position="163"/>
        <end position="182"/>
    </location>
</feature>
<keyword evidence="9" id="KW-0175">Coiled coil</keyword>
<keyword evidence="10" id="KW-0812">Transmembrane</keyword>
<evidence type="ECO:0000259" key="12">
    <source>
        <dbReference type="Pfam" id="PF07730"/>
    </source>
</evidence>
<dbReference type="GO" id="GO:0000155">
    <property type="term" value="F:phosphorelay sensor kinase activity"/>
    <property type="evidence" value="ECO:0007669"/>
    <property type="project" value="InterPro"/>
</dbReference>
<dbReference type="EMBL" id="CP043329">
    <property type="protein sequence ID" value="QEK52998.1"/>
    <property type="molecule type" value="Genomic_DNA"/>
</dbReference>
<evidence type="ECO:0000256" key="6">
    <source>
        <dbReference type="ARBA" id="ARBA00022777"/>
    </source>
</evidence>
<dbReference type="RefSeq" id="WP_149075654.1">
    <property type="nucleotide sequence ID" value="NZ_CP043329.1"/>
</dbReference>
<dbReference type="GO" id="GO:0016020">
    <property type="term" value="C:membrane"/>
    <property type="evidence" value="ECO:0007669"/>
    <property type="project" value="InterPro"/>
</dbReference>
<dbReference type="SUPFAM" id="SSF55874">
    <property type="entry name" value="ATPase domain of HSP90 chaperone/DNA topoisomerase II/histidine kinase"/>
    <property type="match status" value="1"/>
</dbReference>
<feature type="domain" description="Signal transduction histidine kinase subgroup 3 dimerisation and phosphoacceptor" evidence="12">
    <location>
        <begin position="219"/>
        <end position="281"/>
    </location>
</feature>
<dbReference type="PANTHER" id="PTHR24421:SF10">
    <property type="entry name" value="NITRATE_NITRITE SENSOR PROTEIN NARQ"/>
    <property type="match status" value="1"/>
</dbReference>
<dbReference type="InterPro" id="IPR050482">
    <property type="entry name" value="Sensor_HK_TwoCompSys"/>
</dbReference>
<keyword evidence="10" id="KW-1133">Transmembrane helix</keyword>
<dbReference type="InterPro" id="IPR036890">
    <property type="entry name" value="HATPase_C_sf"/>
</dbReference>
<dbReference type="KEGG" id="pej:FYC62_15950"/>
<dbReference type="GO" id="GO:0046983">
    <property type="term" value="F:protein dimerization activity"/>
    <property type="evidence" value="ECO:0007669"/>
    <property type="project" value="InterPro"/>
</dbReference>
<dbReference type="Gene3D" id="3.30.565.10">
    <property type="entry name" value="Histidine kinase-like ATPase, C-terminal domain"/>
    <property type="match status" value="1"/>
</dbReference>
<dbReference type="PANTHER" id="PTHR24421">
    <property type="entry name" value="NITRATE/NITRITE SENSOR PROTEIN NARX-RELATED"/>
    <property type="match status" value="1"/>
</dbReference>
<name>A0A5C0VJU2_9SPHI</name>
<gene>
    <name evidence="13" type="ORF">FYC62_15950</name>
</gene>
<keyword evidence="3" id="KW-0597">Phosphoprotein</keyword>
<protein>
    <recommendedName>
        <fullName evidence="2">histidine kinase</fullName>
        <ecNumber evidence="2">2.7.13.3</ecNumber>
    </recommendedName>
</protein>
<dbReference type="InterPro" id="IPR011712">
    <property type="entry name" value="Sig_transdc_His_kin_sub3_dim/P"/>
</dbReference>
<feature type="coiled-coil region" evidence="9">
    <location>
        <begin position="179"/>
        <end position="221"/>
    </location>
</feature>
<keyword evidence="5" id="KW-0547">Nucleotide-binding</keyword>
<keyword evidence="10" id="KW-0472">Membrane</keyword>
<feature type="transmembrane region" description="Helical" evidence="10">
    <location>
        <begin position="23"/>
        <end position="43"/>
    </location>
</feature>
<evidence type="ECO:0000256" key="7">
    <source>
        <dbReference type="ARBA" id="ARBA00022840"/>
    </source>
</evidence>
<evidence type="ECO:0000256" key="8">
    <source>
        <dbReference type="ARBA" id="ARBA00023012"/>
    </source>
</evidence>
<reference evidence="13 14" key="1">
    <citation type="submission" date="2019-08" db="EMBL/GenBank/DDBJ databases">
        <title>Pedobacter sp. nov., isolated from Han river, South Korea.</title>
        <authorList>
            <person name="Lee D.-H."/>
            <person name="Kim Y.-S."/>
            <person name="Hwang E.-M."/>
            <person name="Le Tran T.C."/>
            <person name="Cha C.-J."/>
        </authorList>
    </citation>
    <scope>NUCLEOTIDE SEQUENCE [LARGE SCALE GENOMIC DNA]</scope>
    <source>
        <strain evidence="13 14">CJ43</strain>
    </source>
</reference>
<keyword evidence="8" id="KW-0902">Two-component regulatory system</keyword>
<dbReference type="Pfam" id="PF02518">
    <property type="entry name" value="HATPase_c"/>
    <property type="match status" value="1"/>
</dbReference>
<evidence type="ECO:0000259" key="11">
    <source>
        <dbReference type="Pfam" id="PF02518"/>
    </source>
</evidence>
<keyword evidence="6" id="KW-0418">Kinase</keyword>
<evidence type="ECO:0000256" key="10">
    <source>
        <dbReference type="SAM" id="Phobius"/>
    </source>
</evidence>
<evidence type="ECO:0000256" key="4">
    <source>
        <dbReference type="ARBA" id="ARBA00022679"/>
    </source>
</evidence>
<dbReference type="GO" id="GO:0005524">
    <property type="term" value="F:ATP binding"/>
    <property type="evidence" value="ECO:0007669"/>
    <property type="project" value="UniProtKB-KW"/>
</dbReference>
<feature type="transmembrane region" description="Helical" evidence="10">
    <location>
        <begin position="78"/>
        <end position="98"/>
    </location>
</feature>